<proteinExistence type="predicted"/>
<dbReference type="Proteomes" id="UP000431684">
    <property type="component" value="Unassembled WGS sequence"/>
</dbReference>
<keyword evidence="2" id="KW-1185">Reference proteome</keyword>
<dbReference type="AlphaFoldDB" id="A0A6I3XIG4"/>
<gene>
    <name evidence="1" type="ORF">GJV26_28450</name>
</gene>
<name>A0A6I3XIG4_9BURK</name>
<reference evidence="1 2" key="1">
    <citation type="submission" date="2019-11" db="EMBL/GenBank/DDBJ databases">
        <title>Draft Genome Sequences of Six Type Strains of the Genus Massilia.</title>
        <authorList>
            <person name="Miess H."/>
            <person name="Frediansyah A."/>
            <person name="Goeker M."/>
            <person name="Gross H."/>
        </authorList>
    </citation>
    <scope>NUCLEOTIDE SEQUENCE [LARGE SCALE GENOMIC DNA]</scope>
    <source>
        <strain evidence="1 2">DSM 17513</strain>
    </source>
</reference>
<accession>A0A6I3XIG4</accession>
<evidence type="ECO:0000313" key="1">
    <source>
        <dbReference type="EMBL" id="MUI16357.1"/>
    </source>
</evidence>
<evidence type="ECO:0000313" key="2">
    <source>
        <dbReference type="Proteomes" id="UP000431684"/>
    </source>
</evidence>
<protein>
    <submittedName>
        <fullName evidence="1">Uncharacterized protein</fullName>
    </submittedName>
</protein>
<organism evidence="1 2">
    <name type="scientific">Pseudoduganella dura</name>
    <dbReference type="NCBI Taxonomy" id="321982"/>
    <lineage>
        <taxon>Bacteria</taxon>
        <taxon>Pseudomonadati</taxon>
        <taxon>Pseudomonadota</taxon>
        <taxon>Betaproteobacteria</taxon>
        <taxon>Burkholderiales</taxon>
        <taxon>Oxalobacteraceae</taxon>
        <taxon>Telluria group</taxon>
        <taxon>Pseudoduganella</taxon>
    </lineage>
</organism>
<dbReference type="EMBL" id="WNWM01000002">
    <property type="protein sequence ID" value="MUI16357.1"/>
    <property type="molecule type" value="Genomic_DNA"/>
</dbReference>
<sequence length="338" mass="38942">MDNNKITLFQHGLRSILSDNAERLFDFQLLAMECAIAEGWKAFYAQEILFKEQLPAPLINELGKEYAIESLRCEIWRDVSQSGSSYRSPFFTQLYKHPERLVEYRNFLNVGALDTGAAPMPAPLDRTANTVLRQRIVTDHKHWWYESRANALDWYVESTMQAELTPPLLGEEREPVTPVRDLATALVDDAQYWKAVHQSRWNLISNGTEYGAFMKPDWNLHLMAALAPDFPYSAALSTGKRLIFVYEGDGALAWALMIDKTDGSPTYRYPPRLVLIRRVQKKKLKDDDILFANVDGWFVSRGSGARCLETELLFHLPRCRRMIEFYTPFLAEAIEYAM</sequence>
<comment type="caution">
    <text evidence="1">The sequence shown here is derived from an EMBL/GenBank/DDBJ whole genome shotgun (WGS) entry which is preliminary data.</text>
</comment>
<dbReference type="OrthoDB" id="8775938at2"/>
<dbReference type="RefSeq" id="WP_155711924.1">
    <property type="nucleotide sequence ID" value="NZ_BMWU01000008.1"/>
</dbReference>